<comment type="similarity">
    <text evidence="1">Belongs to the ATP-dependent AMP-binding enzyme family.</text>
</comment>
<dbReference type="Pfam" id="PF16177">
    <property type="entry name" value="ACAS_N"/>
    <property type="match status" value="1"/>
</dbReference>
<organism evidence="10 11">
    <name type="scientific">Symbiobacterium thermophilum</name>
    <dbReference type="NCBI Taxonomy" id="2734"/>
    <lineage>
        <taxon>Bacteria</taxon>
        <taxon>Bacillati</taxon>
        <taxon>Bacillota</taxon>
        <taxon>Clostridia</taxon>
        <taxon>Eubacteriales</taxon>
        <taxon>Symbiobacteriaceae</taxon>
        <taxon>Symbiobacterium</taxon>
    </lineage>
</organism>
<dbReference type="InterPro" id="IPR000873">
    <property type="entry name" value="AMP-dep_synth/lig_dom"/>
</dbReference>
<feature type="domain" description="AMP-binding enzyme C-terminal" evidence="8">
    <location>
        <begin position="532"/>
        <end position="610"/>
    </location>
</feature>
<dbReference type="InterPro" id="IPR020845">
    <property type="entry name" value="AMP-binding_CS"/>
</dbReference>
<sequence length="649" mass="70912">MSEYVWRPDEAWRTRARIARFLASCGVGSLEELQARAAADPAWFWGEAVKDIGIEWYEPPRQILDLSAGAPWAAWFRGARMNLAHEAVDKHLRNRPHQLAVIYEGEEGTVRTWSYRQLWAESNRLAGALRALGVAKGDRVGIMLPLIPEAVAAMMAVARLGAIFTPIFSGFAPAAAASRLADCEAKLLITADGFYRRGRLVNLKAVADEAAAQAPSVRNVLVVRRTGAAVGWTPGRDLWYHEQVAAQPARFETARMDPEDPCMIIYTSGTTGRPKGAVHVHGGFPLKAAQDMAHCFDVGPGDLVMWFTDLGWMMGPWLIYGGLILGATVFLYDGAPDHPAPDRLWDMVERHGITHLGLSPTVIRALAPAGTDWVARHDLSSLRVLGGTGEPWNPEPYRWFVEHVGGGRCPMINYSGGTEISGGILGCVPIRPIKECSFNAVVPGMAATVLDERGQPAPPGQVGELALTAPWPGMTRGFWRDPDRYLETYWRRFEGFWVHGDWASVDAEGFWYIHGRSDDTINVAGKRVGPAEYESVLVSDPRVQEAATVGVPHPVKGTAPVCFVVLRPGVTPGPGLADELRERVAREMGRPLVPEAVLFVGSLPKTRNAKIMRRVVRAAYLGEDPGDLSALENPEAVAEIQRVRAAQSG</sequence>
<feature type="domain" description="Acetyl-coenzyme A synthetase N-terminal" evidence="9">
    <location>
        <begin position="31"/>
        <end position="87"/>
    </location>
</feature>
<evidence type="ECO:0000259" key="7">
    <source>
        <dbReference type="Pfam" id="PF00501"/>
    </source>
</evidence>
<dbReference type="CDD" id="cd05968">
    <property type="entry name" value="AACS_like"/>
    <property type="match status" value="1"/>
</dbReference>
<evidence type="ECO:0000256" key="2">
    <source>
        <dbReference type="ARBA" id="ARBA00013275"/>
    </source>
</evidence>
<evidence type="ECO:0000256" key="1">
    <source>
        <dbReference type="ARBA" id="ARBA00006432"/>
    </source>
</evidence>
<protein>
    <recommendedName>
        <fullName evidence="2">acetate--CoA ligase</fullName>
        <ecNumber evidence="2">6.2.1.1</ecNumber>
    </recommendedName>
</protein>
<dbReference type="InterPro" id="IPR045851">
    <property type="entry name" value="AMP-bd_C_sf"/>
</dbReference>
<dbReference type="InterPro" id="IPR025110">
    <property type="entry name" value="AMP-bd_C"/>
</dbReference>
<comment type="caution">
    <text evidence="10">The sequence shown here is derived from an EMBL/GenBank/DDBJ whole genome shotgun (WGS) entry which is preliminary data.</text>
</comment>
<feature type="domain" description="AMP-dependent synthetase/ligase" evidence="7">
    <location>
        <begin position="89"/>
        <end position="479"/>
    </location>
</feature>
<keyword evidence="4" id="KW-0547">Nucleotide-binding</keyword>
<dbReference type="Pfam" id="PF00501">
    <property type="entry name" value="AMP-binding"/>
    <property type="match status" value="1"/>
</dbReference>
<dbReference type="PANTHER" id="PTHR24095:SF14">
    <property type="entry name" value="ACETYL-COENZYME A SYNTHETASE 1"/>
    <property type="match status" value="1"/>
</dbReference>
<accession>A0A953I6W7</accession>
<evidence type="ECO:0000256" key="4">
    <source>
        <dbReference type="ARBA" id="ARBA00022741"/>
    </source>
</evidence>
<evidence type="ECO:0000313" key="11">
    <source>
        <dbReference type="Proteomes" id="UP000732377"/>
    </source>
</evidence>
<dbReference type="GO" id="GO:0005524">
    <property type="term" value="F:ATP binding"/>
    <property type="evidence" value="ECO:0007669"/>
    <property type="project" value="UniProtKB-KW"/>
</dbReference>
<dbReference type="Gene3D" id="3.30.300.30">
    <property type="match status" value="1"/>
</dbReference>
<dbReference type="InterPro" id="IPR042099">
    <property type="entry name" value="ANL_N_sf"/>
</dbReference>
<evidence type="ECO:0000256" key="5">
    <source>
        <dbReference type="ARBA" id="ARBA00022840"/>
    </source>
</evidence>
<proteinExistence type="inferred from homology"/>
<dbReference type="GO" id="GO:0003987">
    <property type="term" value="F:acetate-CoA ligase activity"/>
    <property type="evidence" value="ECO:0007669"/>
    <property type="project" value="UniProtKB-EC"/>
</dbReference>
<dbReference type="PROSITE" id="PS00455">
    <property type="entry name" value="AMP_BINDING"/>
    <property type="match status" value="1"/>
</dbReference>
<dbReference type="EMBL" id="PIUK01000029">
    <property type="protein sequence ID" value="MBY6275548.1"/>
    <property type="molecule type" value="Genomic_DNA"/>
</dbReference>
<keyword evidence="6" id="KW-0007">Acetylation</keyword>
<dbReference type="EC" id="6.2.1.1" evidence="2"/>
<keyword evidence="5" id="KW-0067">ATP-binding</keyword>
<dbReference type="Pfam" id="PF13193">
    <property type="entry name" value="AMP-binding_C"/>
    <property type="match status" value="1"/>
</dbReference>
<dbReference type="InterPro" id="IPR032387">
    <property type="entry name" value="ACAS_N"/>
</dbReference>
<evidence type="ECO:0000259" key="8">
    <source>
        <dbReference type="Pfam" id="PF13193"/>
    </source>
</evidence>
<dbReference type="Proteomes" id="UP000732377">
    <property type="component" value="Unassembled WGS sequence"/>
</dbReference>
<dbReference type="AlphaFoldDB" id="A0A953I6W7"/>
<evidence type="ECO:0000256" key="6">
    <source>
        <dbReference type="ARBA" id="ARBA00022990"/>
    </source>
</evidence>
<dbReference type="Gene3D" id="3.40.50.12780">
    <property type="entry name" value="N-terminal domain of ligase-like"/>
    <property type="match status" value="1"/>
</dbReference>
<dbReference type="PANTHER" id="PTHR24095">
    <property type="entry name" value="ACETYL-COENZYME A SYNTHETASE"/>
    <property type="match status" value="1"/>
</dbReference>
<evidence type="ECO:0000259" key="9">
    <source>
        <dbReference type="Pfam" id="PF16177"/>
    </source>
</evidence>
<dbReference type="SUPFAM" id="SSF56801">
    <property type="entry name" value="Acetyl-CoA synthetase-like"/>
    <property type="match status" value="1"/>
</dbReference>
<reference evidence="10" key="1">
    <citation type="submission" date="2017-11" db="EMBL/GenBank/DDBJ databases">
        <title>Three new genomes from thermophilic consortium.</title>
        <authorList>
            <person name="Quaggio R."/>
            <person name="Amgarten D."/>
            <person name="Setubal J.C."/>
        </authorList>
    </citation>
    <scope>NUCLEOTIDE SEQUENCE</scope>
    <source>
        <strain evidence="10">ZCTH01-B2</strain>
    </source>
</reference>
<keyword evidence="3" id="KW-0436">Ligase</keyword>
<dbReference type="OMA" id="WMMGPWA"/>
<gene>
    <name evidence="10" type="ORF">CWE10_04890</name>
</gene>
<evidence type="ECO:0000256" key="3">
    <source>
        <dbReference type="ARBA" id="ARBA00022598"/>
    </source>
</evidence>
<name>A0A953I6W7_SYMTR</name>
<dbReference type="GO" id="GO:0006085">
    <property type="term" value="P:acetyl-CoA biosynthetic process"/>
    <property type="evidence" value="ECO:0007669"/>
    <property type="project" value="TreeGrafter"/>
</dbReference>
<evidence type="ECO:0000313" key="10">
    <source>
        <dbReference type="EMBL" id="MBY6275548.1"/>
    </source>
</evidence>
<dbReference type="RefSeq" id="WP_011195157.1">
    <property type="nucleotide sequence ID" value="NZ_PIUK01000029.1"/>
</dbReference>